<keyword evidence="2" id="KW-1185">Reference proteome</keyword>
<accession>A0A024GL90</accession>
<dbReference type="AlphaFoldDB" id="A0A024GL90"/>
<dbReference type="Proteomes" id="UP000053237">
    <property type="component" value="Unassembled WGS sequence"/>
</dbReference>
<comment type="caution">
    <text evidence="1">The sequence shown here is derived from an EMBL/GenBank/DDBJ whole genome shotgun (WGS) entry which is preliminary data.</text>
</comment>
<gene>
    <name evidence="1" type="ORF">BN9_080750</name>
</gene>
<reference evidence="1 2" key="1">
    <citation type="submission" date="2012-05" db="EMBL/GenBank/DDBJ databases">
        <title>Recombination and specialization in a pathogen metapopulation.</title>
        <authorList>
            <person name="Gardiner A."/>
            <person name="Kemen E."/>
            <person name="Schultz-Larsen T."/>
            <person name="MacLean D."/>
            <person name="Van Oosterhout C."/>
            <person name="Jones J.D.G."/>
        </authorList>
    </citation>
    <scope>NUCLEOTIDE SEQUENCE [LARGE SCALE GENOMIC DNA]</scope>
    <source>
        <strain evidence="1 2">Ac Nc2</strain>
    </source>
</reference>
<proteinExistence type="predicted"/>
<protein>
    <submittedName>
        <fullName evidence="1">Uncharacterized protein</fullName>
    </submittedName>
</protein>
<organism evidence="1 2">
    <name type="scientific">Albugo candida</name>
    <dbReference type="NCBI Taxonomy" id="65357"/>
    <lineage>
        <taxon>Eukaryota</taxon>
        <taxon>Sar</taxon>
        <taxon>Stramenopiles</taxon>
        <taxon>Oomycota</taxon>
        <taxon>Peronosporomycetes</taxon>
        <taxon>Albuginales</taxon>
        <taxon>Albuginaceae</taxon>
        <taxon>Albugo</taxon>
    </lineage>
</organism>
<evidence type="ECO:0000313" key="2">
    <source>
        <dbReference type="Proteomes" id="UP000053237"/>
    </source>
</evidence>
<name>A0A024GL90_9STRA</name>
<sequence length="185" mass="21225">MAIFKRQINSAAQNRPECPPHNTLAVDSSGGQPVDLCSLSLMRNRFIINHSIFSHRFTKNPIALLRESIQWRVPSMRRNDIKEVHPSPSVVILPFKLDTHTLSQKHQKAIDPAHHLLYLQPDCLADREPKLYIPHPSLAEKMRMHLDDADQELADDGQGKHSSRKDRTNWDGNDIRRVWGSVFCV</sequence>
<dbReference type="InParanoid" id="A0A024GL90"/>
<evidence type="ECO:0000313" key="1">
    <source>
        <dbReference type="EMBL" id="CCI47106.1"/>
    </source>
</evidence>
<dbReference type="EMBL" id="CAIX01000152">
    <property type="protein sequence ID" value="CCI47106.1"/>
    <property type="molecule type" value="Genomic_DNA"/>
</dbReference>